<evidence type="ECO:0000313" key="1">
    <source>
        <dbReference type="EMBL" id="PIO57947.1"/>
    </source>
</evidence>
<dbReference type="OrthoDB" id="5858017at2759"/>
<dbReference type="InterPro" id="IPR029033">
    <property type="entry name" value="His_PPase_superfam"/>
</dbReference>
<name>A0A2G9TIZ9_TELCI</name>
<accession>A0A2G9TIZ9</accession>
<gene>
    <name evidence="1" type="ORF">TELCIR_20632</name>
</gene>
<feature type="non-terminal residue" evidence="1">
    <location>
        <position position="1"/>
    </location>
</feature>
<dbReference type="SUPFAM" id="SSF53254">
    <property type="entry name" value="Phosphoglycerate mutase-like"/>
    <property type="match status" value="1"/>
</dbReference>
<proteinExistence type="predicted"/>
<dbReference type="EMBL" id="KZ363035">
    <property type="protein sequence ID" value="PIO57947.1"/>
    <property type="molecule type" value="Genomic_DNA"/>
</dbReference>
<evidence type="ECO:0000313" key="2">
    <source>
        <dbReference type="Proteomes" id="UP000230423"/>
    </source>
</evidence>
<dbReference type="Gene3D" id="3.40.50.1240">
    <property type="entry name" value="Phosphoglycerate mutase-like"/>
    <property type="match status" value="1"/>
</dbReference>
<organism evidence="1 2">
    <name type="scientific">Teladorsagia circumcincta</name>
    <name type="common">Brown stomach worm</name>
    <name type="synonym">Ostertagia circumcincta</name>
    <dbReference type="NCBI Taxonomy" id="45464"/>
    <lineage>
        <taxon>Eukaryota</taxon>
        <taxon>Metazoa</taxon>
        <taxon>Ecdysozoa</taxon>
        <taxon>Nematoda</taxon>
        <taxon>Chromadorea</taxon>
        <taxon>Rhabditida</taxon>
        <taxon>Rhabditina</taxon>
        <taxon>Rhabditomorpha</taxon>
        <taxon>Strongyloidea</taxon>
        <taxon>Trichostrongylidae</taxon>
        <taxon>Teladorsagia</taxon>
    </lineage>
</organism>
<reference evidence="1 2" key="1">
    <citation type="submission" date="2015-09" db="EMBL/GenBank/DDBJ databases">
        <title>Draft genome of the parasitic nematode Teladorsagia circumcincta isolate WARC Sus (inbred).</title>
        <authorList>
            <person name="Mitreva M."/>
        </authorList>
    </citation>
    <scope>NUCLEOTIDE SEQUENCE [LARGE SCALE GENOMIC DNA]</scope>
    <source>
        <strain evidence="1 2">S</strain>
    </source>
</reference>
<protein>
    <submittedName>
        <fullName evidence="1">Uncharacterized protein</fullName>
    </submittedName>
</protein>
<dbReference type="Proteomes" id="UP000230423">
    <property type="component" value="Unassembled WGS sequence"/>
</dbReference>
<feature type="non-terminal residue" evidence="1">
    <location>
        <position position="131"/>
    </location>
</feature>
<keyword evidence="2" id="KW-1185">Reference proteome</keyword>
<sequence length="131" mass="14500">CQLISASKIGRKIALVRQAETMNEAFPGWHSECINNEHYKAKDLNHPVKLPIRSKGLRIYEIDPPITRLAEHAARILGKALASQSGIQWETVITAPELASIQTGFAIAYSTTGDKTFISIDESLCDITHRT</sequence>
<dbReference type="AlphaFoldDB" id="A0A2G9TIZ9"/>
<dbReference type="GO" id="GO:0016791">
    <property type="term" value="F:phosphatase activity"/>
    <property type="evidence" value="ECO:0007669"/>
    <property type="project" value="UniProtKB-ARBA"/>
</dbReference>